<dbReference type="Gene3D" id="3.40.50.970">
    <property type="match status" value="2"/>
</dbReference>
<keyword evidence="10 17" id="KW-0460">Magnesium</keyword>
<feature type="binding site" evidence="16">
    <location>
        <position position="460"/>
    </location>
    <ligand>
        <name>thiamine diphosphate</name>
        <dbReference type="ChEBI" id="CHEBI:58937"/>
    </ligand>
</feature>
<evidence type="ECO:0000313" key="21">
    <source>
        <dbReference type="Proteomes" id="UP000315471"/>
    </source>
</evidence>
<evidence type="ECO:0000256" key="1">
    <source>
        <dbReference type="ARBA" id="ARBA00001913"/>
    </source>
</evidence>
<evidence type="ECO:0000256" key="5">
    <source>
        <dbReference type="ARBA" id="ARBA00011738"/>
    </source>
</evidence>
<dbReference type="FunFam" id="3.40.50.970:FF:000045">
    <property type="entry name" value="Transketolase"/>
    <property type="match status" value="1"/>
</dbReference>
<comment type="subunit">
    <text evidence="5">Homodimer.</text>
</comment>
<feature type="binding site" evidence="16">
    <location>
        <position position="283"/>
    </location>
    <ligand>
        <name>thiamine diphosphate</name>
        <dbReference type="ChEBI" id="CHEBI:58937"/>
    </ligand>
</feature>
<feature type="site" description="Important for catalytic activity" evidence="18">
    <location>
        <position position="35"/>
    </location>
</feature>
<dbReference type="GO" id="GO:0006098">
    <property type="term" value="P:pentose-phosphate shunt"/>
    <property type="evidence" value="ECO:0007669"/>
    <property type="project" value="TreeGrafter"/>
</dbReference>
<dbReference type="PROSITE" id="PS00802">
    <property type="entry name" value="TRANSKETOLASE_2"/>
    <property type="match status" value="1"/>
</dbReference>
<dbReference type="InterPro" id="IPR005478">
    <property type="entry name" value="Transketolase_bac-like"/>
</dbReference>
<dbReference type="Pfam" id="PF02779">
    <property type="entry name" value="Transket_pyr"/>
    <property type="match status" value="1"/>
</dbReference>
<evidence type="ECO:0000256" key="7">
    <source>
        <dbReference type="ARBA" id="ARBA00022679"/>
    </source>
</evidence>
<feature type="domain" description="Transketolase-like pyrimidine-binding" evidence="19">
    <location>
        <begin position="376"/>
        <end position="548"/>
    </location>
</feature>
<evidence type="ECO:0000256" key="6">
    <source>
        <dbReference type="ARBA" id="ARBA00013152"/>
    </source>
</evidence>
<dbReference type="SUPFAM" id="SSF52518">
    <property type="entry name" value="Thiamin diphosphate-binding fold (THDP-binding)"/>
    <property type="match status" value="2"/>
</dbReference>
<keyword evidence="21" id="KW-1185">Reference proteome</keyword>
<feature type="binding site" evidence="17">
    <location>
        <position position="209"/>
    </location>
    <ligand>
        <name>Mg(2+)</name>
        <dbReference type="ChEBI" id="CHEBI:18420"/>
    </ligand>
</feature>
<evidence type="ECO:0000256" key="2">
    <source>
        <dbReference type="ARBA" id="ARBA00001936"/>
    </source>
</evidence>
<evidence type="ECO:0000256" key="13">
    <source>
        <dbReference type="NCBIfam" id="TIGR00232"/>
    </source>
</evidence>
<feature type="site" description="Important for catalytic activity" evidence="18">
    <location>
        <position position="283"/>
    </location>
</feature>
<dbReference type="Gene3D" id="3.40.50.920">
    <property type="match status" value="1"/>
</dbReference>
<evidence type="ECO:0000256" key="12">
    <source>
        <dbReference type="ARBA" id="ARBA00049473"/>
    </source>
</evidence>
<evidence type="ECO:0000256" key="3">
    <source>
        <dbReference type="ARBA" id="ARBA00001941"/>
    </source>
</evidence>
<dbReference type="NCBIfam" id="TIGR00232">
    <property type="entry name" value="tktlase_bact"/>
    <property type="match status" value="1"/>
</dbReference>
<comment type="cofactor">
    <cofactor evidence="16">
        <name>thiamine diphosphate</name>
        <dbReference type="ChEBI" id="CHEBI:58937"/>
    </cofactor>
    <text evidence="16">Binds 1 thiamine pyrophosphate per subunit. During the reaction, the substrate forms a covalent intermediate with the cofactor.</text>
</comment>
<feature type="binding site" evidence="15">
    <location>
        <position position="484"/>
    </location>
    <ligand>
        <name>substrate</name>
    </ligand>
</feature>
<gene>
    <name evidence="20" type="primary">tkt</name>
    <name evidence="20" type="ORF">Q31b_37030</name>
</gene>
<evidence type="ECO:0000256" key="10">
    <source>
        <dbReference type="ARBA" id="ARBA00022842"/>
    </source>
</evidence>
<feature type="binding site" evidence="16">
    <location>
        <position position="178"/>
    </location>
    <ligand>
        <name>thiamine diphosphate</name>
        <dbReference type="ChEBI" id="CHEBI:58937"/>
    </ligand>
</feature>
<evidence type="ECO:0000256" key="4">
    <source>
        <dbReference type="ARBA" id="ARBA00007131"/>
    </source>
</evidence>
<dbReference type="GO" id="GO:0004802">
    <property type="term" value="F:transketolase activity"/>
    <property type="evidence" value="ECO:0007669"/>
    <property type="project" value="UniProtKB-UniRule"/>
</dbReference>
<evidence type="ECO:0000256" key="14">
    <source>
        <dbReference type="PIRSR" id="PIRSR605478-1"/>
    </source>
</evidence>
<keyword evidence="8 17" id="KW-0479">Metal-binding</keyword>
<feature type="binding site" evidence="15">
    <location>
        <position position="543"/>
    </location>
    <ligand>
        <name>substrate</name>
    </ligand>
</feature>
<comment type="cofactor">
    <cofactor evidence="17">
        <name>Mg(2+)</name>
        <dbReference type="ChEBI" id="CHEBI:18420"/>
    </cofactor>
    <text evidence="17">Binds 1 Mg(2+) ion per subunit. Can also utilize other divalent metal cations, such as Ca(2+), Mn(2+) and Co(2+).</text>
</comment>
<evidence type="ECO:0000256" key="11">
    <source>
        <dbReference type="ARBA" id="ARBA00023052"/>
    </source>
</evidence>
<feature type="binding site" evidence="15">
    <location>
        <position position="492"/>
    </location>
    <ligand>
        <name>substrate</name>
    </ligand>
</feature>
<dbReference type="SMART" id="SM00861">
    <property type="entry name" value="Transket_pyr"/>
    <property type="match status" value="1"/>
</dbReference>
<dbReference type="InterPro" id="IPR009014">
    <property type="entry name" value="Transketo_C/PFOR_II"/>
</dbReference>
<dbReference type="InterPro" id="IPR005475">
    <property type="entry name" value="Transketolase-like_Pyr-bd"/>
</dbReference>
<comment type="catalytic activity">
    <reaction evidence="12">
        <text>D-sedoheptulose 7-phosphate + D-glyceraldehyde 3-phosphate = aldehydo-D-ribose 5-phosphate + D-xylulose 5-phosphate</text>
        <dbReference type="Rhea" id="RHEA:10508"/>
        <dbReference type="ChEBI" id="CHEBI:57483"/>
        <dbReference type="ChEBI" id="CHEBI:57737"/>
        <dbReference type="ChEBI" id="CHEBI:58273"/>
        <dbReference type="ChEBI" id="CHEBI:59776"/>
        <dbReference type="EC" id="2.2.1.1"/>
    </reaction>
</comment>
<dbReference type="RefSeq" id="WP_146600932.1">
    <property type="nucleotide sequence ID" value="NZ_SJPY01000005.1"/>
</dbReference>
<dbReference type="EC" id="2.2.1.1" evidence="6 13"/>
<dbReference type="PANTHER" id="PTHR43522">
    <property type="entry name" value="TRANSKETOLASE"/>
    <property type="match status" value="1"/>
</dbReference>
<dbReference type="CDD" id="cd02012">
    <property type="entry name" value="TPP_TK"/>
    <property type="match status" value="1"/>
</dbReference>
<sequence length="685" mass="74283">MNSKASTTANDIETQAVDTIRALSMDAVQTANSGHPGTPMALAPIAYQVFNKTMNYDPAKPHWPNRDRFILSCGHASMLLYSTLHLAGVKAVDKSGKVLDELSIKREDIENFRQLGSVCAGHPEYSEAAGIETTTGPLGAGVSNSVGMAMAEKWLKANYNTDDEVLFNYNVYAICSDGDLMEGVACEAASVAGHLQLDNLCWLYDDNHITIEGDTDLAFSEDVGTRFKGLGWNVLHVDDANDRDALAAAIEKFKACHDKPTLIICRSIIGWGAPNKQNTHGAHGAPLGWDEIALAKKNYNFPPDEKFYVPEGVVENFAENVGRRGQAASKAWDDVWAKYQKAHPQKAAELQTMFDGKLPDGWDKDIPTFEASEKGDATRNSGGKVLNAIAKNVPFMIGGSADLAPSTKTNLTFEGAGQFLPRQYAGRNLHFGIREHAMAGIVNGLSLSGLRSYGSTFFVFTDYMRGGMRLSSIMHQPVWYILTHDSIGVGEDGPTHQPVEHLAACRAIPGLYVFRPGDANEVAECYRTAMQISDHPSAFTLSRQNMPTLDRTKFAAASGCSRGAYILSDCDGTPDVILMASGSELSLCVEASETLTAEGKKVRVVSMPCMELFAQQEQSYIDEVLPPAVTNRVAVEAGIRMCWDRWIGSAGKFVGMSGFGVSAPYDEVYKHFQIDAEGIAKAAKG</sequence>
<dbReference type="InterPro" id="IPR020826">
    <property type="entry name" value="Transketolase_BS"/>
</dbReference>
<feature type="binding site" evidence="17">
    <location>
        <position position="177"/>
    </location>
    <ligand>
        <name>Mg(2+)</name>
        <dbReference type="ChEBI" id="CHEBI:18420"/>
    </ligand>
</feature>
<dbReference type="Pfam" id="PF22613">
    <property type="entry name" value="Transketolase_C_1"/>
    <property type="match status" value="1"/>
</dbReference>
<dbReference type="GO" id="GO:0046872">
    <property type="term" value="F:metal ion binding"/>
    <property type="evidence" value="ECO:0007669"/>
    <property type="project" value="UniProtKB-KW"/>
</dbReference>
<dbReference type="InterPro" id="IPR005474">
    <property type="entry name" value="Transketolase_N"/>
</dbReference>
<dbReference type="InterPro" id="IPR033247">
    <property type="entry name" value="Transketolase_fam"/>
</dbReference>
<feature type="binding site" evidence="15">
    <location>
        <position position="379"/>
    </location>
    <ligand>
        <name>substrate</name>
    </ligand>
</feature>
<evidence type="ECO:0000256" key="9">
    <source>
        <dbReference type="ARBA" id="ARBA00022837"/>
    </source>
</evidence>
<dbReference type="Proteomes" id="UP000315471">
    <property type="component" value="Unassembled WGS sequence"/>
</dbReference>
<dbReference type="OrthoDB" id="8732661at2"/>
<dbReference type="EMBL" id="SJPY01000005">
    <property type="protein sequence ID" value="TWU40354.1"/>
    <property type="molecule type" value="Genomic_DNA"/>
</dbReference>
<dbReference type="InterPro" id="IPR029061">
    <property type="entry name" value="THDP-binding"/>
</dbReference>
<feature type="binding site" evidence="17">
    <location>
        <position position="207"/>
    </location>
    <ligand>
        <name>Mg(2+)</name>
        <dbReference type="ChEBI" id="CHEBI:18420"/>
    </ligand>
</feature>
<comment type="cofactor">
    <cofactor evidence="3">
        <name>Co(2+)</name>
        <dbReference type="ChEBI" id="CHEBI:48828"/>
    </cofactor>
</comment>
<keyword evidence="9" id="KW-0106">Calcium</keyword>
<evidence type="ECO:0000256" key="16">
    <source>
        <dbReference type="PIRSR" id="PIRSR605478-3"/>
    </source>
</evidence>
<comment type="caution">
    <text evidence="20">The sequence shown here is derived from an EMBL/GenBank/DDBJ whole genome shotgun (WGS) entry which is preliminary data.</text>
</comment>
<evidence type="ECO:0000313" key="20">
    <source>
        <dbReference type="EMBL" id="TWU40354.1"/>
    </source>
</evidence>
<dbReference type="GO" id="GO:0005829">
    <property type="term" value="C:cytosol"/>
    <property type="evidence" value="ECO:0007669"/>
    <property type="project" value="TreeGrafter"/>
</dbReference>
<feature type="binding site" evidence="16">
    <location>
        <position position="75"/>
    </location>
    <ligand>
        <name>thiamine diphosphate</name>
        <dbReference type="ChEBI" id="CHEBI:58937"/>
    </ligand>
</feature>
<comment type="cofactor">
    <cofactor evidence="1">
        <name>Ca(2+)</name>
        <dbReference type="ChEBI" id="CHEBI:29108"/>
    </cofactor>
</comment>
<keyword evidence="11 16" id="KW-0786">Thiamine pyrophosphate</keyword>
<feature type="binding site" evidence="16">
    <location>
        <position position="207"/>
    </location>
    <ligand>
        <name>thiamine diphosphate</name>
        <dbReference type="ChEBI" id="CHEBI:58937"/>
    </ligand>
</feature>
<comment type="similarity">
    <text evidence="4">Belongs to the transketolase family.</text>
</comment>
<feature type="binding site" evidence="15">
    <location>
        <position position="496"/>
    </location>
    <ligand>
        <name>substrate</name>
    </ligand>
</feature>
<protein>
    <recommendedName>
        <fullName evidence="6 13">Transketolase</fullName>
        <ecNumber evidence="6 13">2.2.1.1</ecNumber>
    </recommendedName>
</protein>
<evidence type="ECO:0000256" key="8">
    <source>
        <dbReference type="ARBA" id="ARBA00022723"/>
    </source>
</evidence>
<dbReference type="FunFam" id="3.40.50.970:FF:000004">
    <property type="entry name" value="Transketolase"/>
    <property type="match status" value="1"/>
</dbReference>
<evidence type="ECO:0000259" key="19">
    <source>
        <dbReference type="SMART" id="SM00861"/>
    </source>
</evidence>
<evidence type="ECO:0000256" key="17">
    <source>
        <dbReference type="PIRSR" id="PIRSR605478-4"/>
    </source>
</evidence>
<dbReference type="InterPro" id="IPR055152">
    <property type="entry name" value="Transketolase-like_C_2"/>
</dbReference>
<name>A0A5C6DVT2_9BACT</name>
<dbReference type="FunFam" id="3.40.50.920:FF:000003">
    <property type="entry name" value="Transketolase"/>
    <property type="match status" value="1"/>
</dbReference>
<reference evidence="20 21" key="1">
    <citation type="submission" date="2019-02" db="EMBL/GenBank/DDBJ databases">
        <title>Deep-cultivation of Planctomycetes and their phenomic and genomic characterization uncovers novel biology.</title>
        <authorList>
            <person name="Wiegand S."/>
            <person name="Jogler M."/>
            <person name="Boedeker C."/>
            <person name="Pinto D."/>
            <person name="Vollmers J."/>
            <person name="Rivas-Marin E."/>
            <person name="Kohn T."/>
            <person name="Peeters S.H."/>
            <person name="Heuer A."/>
            <person name="Rast P."/>
            <person name="Oberbeckmann S."/>
            <person name="Bunk B."/>
            <person name="Jeske O."/>
            <person name="Meyerdierks A."/>
            <person name="Storesund J.E."/>
            <person name="Kallscheuer N."/>
            <person name="Luecker S."/>
            <person name="Lage O.M."/>
            <person name="Pohl T."/>
            <person name="Merkel B.J."/>
            <person name="Hornburger P."/>
            <person name="Mueller R.-W."/>
            <person name="Bruemmer F."/>
            <person name="Labrenz M."/>
            <person name="Spormann A.M."/>
            <person name="Op Den Camp H."/>
            <person name="Overmann J."/>
            <person name="Amann R."/>
            <person name="Jetten M.S.M."/>
            <person name="Mascher T."/>
            <person name="Medema M.H."/>
            <person name="Devos D.P."/>
            <person name="Kaster A.-K."/>
            <person name="Ovreas L."/>
            <person name="Rohde M."/>
            <person name="Galperin M.Y."/>
            <person name="Jogler C."/>
        </authorList>
    </citation>
    <scope>NUCLEOTIDE SEQUENCE [LARGE SCALE GENOMIC DNA]</scope>
    <source>
        <strain evidence="20 21">Q31b</strain>
    </source>
</reference>
<evidence type="ECO:0000256" key="18">
    <source>
        <dbReference type="PIRSR" id="PIRSR605478-5"/>
    </source>
</evidence>
<dbReference type="Pfam" id="PF00456">
    <property type="entry name" value="Transketolase_N"/>
    <property type="match status" value="1"/>
</dbReference>
<dbReference type="SUPFAM" id="SSF52922">
    <property type="entry name" value="TK C-terminal domain-like"/>
    <property type="match status" value="1"/>
</dbReference>
<evidence type="ECO:0000256" key="15">
    <source>
        <dbReference type="PIRSR" id="PIRSR605478-2"/>
    </source>
</evidence>
<dbReference type="PANTHER" id="PTHR43522:SF2">
    <property type="entry name" value="TRANSKETOLASE 1-RELATED"/>
    <property type="match status" value="1"/>
</dbReference>
<keyword evidence="7 20" id="KW-0808">Transferase</keyword>
<accession>A0A5C6DVT2</accession>
<feature type="binding site" evidence="15">
    <location>
        <position position="406"/>
    </location>
    <ligand>
        <name>substrate</name>
    </ligand>
</feature>
<proteinExistence type="inferred from homology"/>
<comment type="cofactor">
    <cofactor evidence="2">
        <name>Mn(2+)</name>
        <dbReference type="ChEBI" id="CHEBI:29035"/>
    </cofactor>
</comment>
<organism evidence="20 21">
    <name type="scientific">Novipirellula aureliae</name>
    <dbReference type="NCBI Taxonomy" id="2527966"/>
    <lineage>
        <taxon>Bacteria</taxon>
        <taxon>Pseudomonadati</taxon>
        <taxon>Planctomycetota</taxon>
        <taxon>Planctomycetia</taxon>
        <taxon>Pirellulales</taxon>
        <taxon>Pirellulaceae</taxon>
        <taxon>Novipirellula</taxon>
    </lineage>
</organism>
<dbReference type="AlphaFoldDB" id="A0A5C6DVT2"/>
<feature type="binding site" evidence="16">
    <location>
        <begin position="136"/>
        <end position="138"/>
    </location>
    <ligand>
        <name>thiamine diphosphate</name>
        <dbReference type="ChEBI" id="CHEBI:58937"/>
    </ligand>
</feature>
<feature type="binding site" evidence="15">
    <location>
        <position position="35"/>
    </location>
    <ligand>
        <name>substrate</name>
    </ligand>
</feature>
<feature type="active site" description="Proton donor" evidence="14">
    <location>
        <position position="435"/>
    </location>
</feature>
<dbReference type="CDD" id="cd07033">
    <property type="entry name" value="TPP_PYR_DXS_TK_like"/>
    <property type="match status" value="1"/>
</dbReference>
<feature type="binding site" evidence="15">
    <location>
        <position position="283"/>
    </location>
    <ligand>
        <name>substrate</name>
    </ligand>
</feature>